<feature type="domain" description="ZZ-type" evidence="8">
    <location>
        <begin position="1635"/>
        <end position="1677"/>
    </location>
</feature>
<dbReference type="SMART" id="SM00291">
    <property type="entry name" value="ZnF_ZZ"/>
    <property type="match status" value="1"/>
</dbReference>
<dbReference type="Gene3D" id="1.25.40.20">
    <property type="entry name" value="Ankyrin repeat-containing domain"/>
    <property type="match status" value="4"/>
</dbReference>
<dbReference type="PANTHER" id="PTHR24198">
    <property type="entry name" value="ANKYRIN REPEAT AND PROTEIN KINASE DOMAIN-CONTAINING PROTEIN"/>
    <property type="match status" value="1"/>
</dbReference>
<dbReference type="EMBL" id="NKCK01000233">
    <property type="protein sequence ID" value="RSL90277.1"/>
    <property type="molecule type" value="Genomic_DNA"/>
</dbReference>
<accession>A0A428SKK3</accession>
<dbReference type="GO" id="GO:0005737">
    <property type="term" value="C:cytoplasm"/>
    <property type="evidence" value="ECO:0007669"/>
    <property type="project" value="TreeGrafter"/>
</dbReference>
<evidence type="ECO:0000256" key="4">
    <source>
        <dbReference type="ARBA" id="ARBA00022833"/>
    </source>
</evidence>
<evidence type="ECO:0000256" key="1">
    <source>
        <dbReference type="ARBA" id="ARBA00022723"/>
    </source>
</evidence>
<sequence>MEDSEPLLLAVCGIGRGSAQGSLLQDQEPTPKLFSDYHDKIFDPSAIHEIALKFLDFALEHFKDNEQRPIICLACDLGGSILKKALIIAEEEEGDNNHQLLRSISTLVFFGTPHQETPAEPWETTLLHLIIHLWHPDPSQISEWLRGGISTLAAEHRRVCRRFSPISNRYRVLQYTQDAVSPNLIFPPLLARLNCAVEETIVVNAEYDDLTQLSDRVHRDRYSNIQKEAMQATISEYRSLLQVFRIFASLPCDLMSREALFSKTASAIIAEHPLQSWLESDASEPMALEVLPAFKNDDFLYSLASSMSNIRQDGYSKYLVLTANMAQLGHNPRVNKSVALLCSLLHQALQCYPLFWHKLQQLFSYDVFVSTFSGASVCLLEPMLWRCFMAFLSMSKPIACVVLADELECSLTAPEPFLKRMIALVTSVDCTFKLLIVHDNGAATAFKKPTMKSTLDVSNSHIQESIEADAMRSLDISNPDLDAIRLSIREILPAAYSDPLRLACFIRHLQAPGVLKRQRLVDGLRLLSAPDELVPTVLQHTPDSEKKNVRDSLLIVAHALRPLTLLELGAAIATGAREEETQSTPCQRSLPIDTHHDLLDYFASLVRTERDSIQLVHSTVRNLLDENQSTFNPWYRPQTHPQLGMTKLCLQCIEMSLQPQDRGGRLDSDSEMADSQEDERLSPPVPTQPFLEYAVLNWPFHFSQALSASPDPASISHIVALLSDELVNEWLGLWVKLRCPAVHSSLQPSARLSPLELRDTYQIPLDSALMASVEALNSLVALDYSEDLAILWGVSKAVGVEAGAGMWNDDMHYVSKDPNILLRLFGIDPQLAFELLAAIDTGYIDRHLACVLSQDVHFGGHCVLEYILSQEPTQRIPLPQPCNRCSNVSLTDYSDPEVSNAPSLDGPMSAPMTLLSKLAMAEFLCVPTSYLEAFFKGPNVKFAAISIRAAVESGNVDAICGLAALRLDLDDAANISAVSLAANYGFITILEQLLPKVHPKDLNSPDASGSIPLHTAAHNGLPRVASALMRYGAGINIYDTNGATPLQAAVESGNLPVVRCLLGQTDEQQKVVDTVGHRANTLEMINQPNDEGLTPLMSALTNSSQSIARLIWQQGPKLDVMDSSGHGPMYFAAKAGYLDLLEEILTCNQDIEAGLKIEALDIAADMGHASCVSILRTLGAPGNIANLLVRAIRDGQDEVVKALLCHEYNIEELGEPLHYAAIDGRVEMCNLLLDSGADKDYQDSTGNTALGLAAYYDESSAVEVLLLRRADLEQKDTRDFKKTSKLLTDAGAKVTTEDKDGLTPLDLADSHGGDLFQLLWKAWLRSLLSSDKPAEMRSLLERAISHELSNLAEELLREGADVWPNDLSNAMEKRNTRLVSMLLKHGADPNSVATEGLALPIHNAAFWCDLDLAKELLKSDNKADVNLKGGCWRSALHACLESQESDDEKKQKDLTRPGETILHYALQFAPGLVEHLLEKHSGKLPLNEKDQEGRLPAHFAASQGSSSLALDELLKPEFNVPDYQGRLPIHLVAAGGSVKAMENIIKRADKGAQLLCEQDIDGWNVLHWACRQGDLVVVKWILDQVSENGHPLPLSTATTQGWLPFDVARNHGNEHFGRILPPAPQQKESDEDIWQQTTASCDSCFCRIYGKQYKCLDCDDFDLCFKCYGHVGKIHDKDHEFQTLSF</sequence>
<dbReference type="SMART" id="SM00248">
    <property type="entry name" value="ANK"/>
    <property type="match status" value="13"/>
</dbReference>
<evidence type="ECO:0000313" key="9">
    <source>
        <dbReference type="EMBL" id="RSL90277.1"/>
    </source>
</evidence>
<dbReference type="SUPFAM" id="SSF48403">
    <property type="entry name" value="Ankyrin repeat"/>
    <property type="match status" value="2"/>
</dbReference>
<protein>
    <recommendedName>
        <fullName evidence="8">ZZ-type domain-containing protein</fullName>
    </recommendedName>
</protein>
<feature type="repeat" description="ANK" evidence="6">
    <location>
        <begin position="1008"/>
        <end position="1040"/>
    </location>
</feature>
<dbReference type="CDD" id="cd02249">
    <property type="entry name" value="ZZ"/>
    <property type="match status" value="1"/>
</dbReference>
<feature type="repeat" description="ANK" evidence="6">
    <location>
        <begin position="1212"/>
        <end position="1244"/>
    </location>
</feature>
<dbReference type="STRING" id="1325735.A0A428SKK3"/>
<keyword evidence="3" id="KW-0863">Zinc-finger</keyword>
<gene>
    <name evidence="9" type="ORF">CEP52_014627</name>
</gene>
<dbReference type="GO" id="GO:0008270">
    <property type="term" value="F:zinc ion binding"/>
    <property type="evidence" value="ECO:0007669"/>
    <property type="project" value="UniProtKB-KW"/>
</dbReference>
<feature type="region of interest" description="Disordered" evidence="7">
    <location>
        <begin position="660"/>
        <end position="684"/>
    </location>
</feature>
<dbReference type="Pfam" id="PF00569">
    <property type="entry name" value="ZZ"/>
    <property type="match status" value="1"/>
</dbReference>
<proteinExistence type="predicted"/>
<evidence type="ECO:0000259" key="8">
    <source>
        <dbReference type="SMART" id="SM00291"/>
    </source>
</evidence>
<dbReference type="InterPro" id="IPR043145">
    <property type="entry name" value="Znf_ZZ_sf"/>
</dbReference>
<dbReference type="PANTHER" id="PTHR24198:SF165">
    <property type="entry name" value="ANKYRIN REPEAT-CONTAINING PROTEIN-RELATED"/>
    <property type="match status" value="1"/>
</dbReference>
<name>A0A428SKK3_9HYPO</name>
<evidence type="ECO:0000256" key="6">
    <source>
        <dbReference type="PROSITE-ProRule" id="PRU00023"/>
    </source>
</evidence>
<evidence type="ECO:0000256" key="5">
    <source>
        <dbReference type="ARBA" id="ARBA00023043"/>
    </source>
</evidence>
<feature type="repeat" description="ANK" evidence="6">
    <location>
        <begin position="1245"/>
        <end position="1277"/>
    </location>
</feature>
<keyword evidence="5 6" id="KW-0040">ANK repeat</keyword>
<dbReference type="Pfam" id="PF12796">
    <property type="entry name" value="Ank_2"/>
    <property type="match status" value="3"/>
</dbReference>
<keyword evidence="1" id="KW-0479">Metal-binding</keyword>
<keyword evidence="10" id="KW-1185">Reference proteome</keyword>
<keyword evidence="2" id="KW-0677">Repeat</keyword>
<feature type="repeat" description="ANK" evidence="6">
    <location>
        <begin position="1091"/>
        <end position="1123"/>
    </location>
</feature>
<keyword evidence="4" id="KW-0862">Zinc</keyword>
<dbReference type="InterPro" id="IPR002110">
    <property type="entry name" value="Ankyrin_rpt"/>
</dbReference>
<reference evidence="9 10" key="1">
    <citation type="submission" date="2017-06" db="EMBL/GenBank/DDBJ databases">
        <title>Comparative genomic analysis of Ambrosia Fusariam Clade fungi.</title>
        <authorList>
            <person name="Stajich J.E."/>
            <person name="Carrillo J."/>
            <person name="Kijimoto T."/>
            <person name="Eskalen A."/>
            <person name="O'Donnell K."/>
            <person name="Kasson M."/>
        </authorList>
    </citation>
    <scope>NUCLEOTIDE SEQUENCE [LARGE SCALE GENOMIC DNA]</scope>
    <source>
        <strain evidence="9 10">NRRL62579</strain>
    </source>
</reference>
<evidence type="ECO:0000256" key="2">
    <source>
        <dbReference type="ARBA" id="ARBA00022737"/>
    </source>
</evidence>
<evidence type="ECO:0000256" key="3">
    <source>
        <dbReference type="ARBA" id="ARBA00022771"/>
    </source>
</evidence>
<dbReference type="PROSITE" id="PS50088">
    <property type="entry name" value="ANK_REPEAT"/>
    <property type="match status" value="5"/>
</dbReference>
<evidence type="ECO:0000313" key="10">
    <source>
        <dbReference type="Proteomes" id="UP000287144"/>
    </source>
</evidence>
<evidence type="ECO:0000256" key="7">
    <source>
        <dbReference type="SAM" id="MobiDB-lite"/>
    </source>
</evidence>
<dbReference type="InterPro" id="IPR036770">
    <property type="entry name" value="Ankyrin_rpt-contain_sf"/>
</dbReference>
<dbReference type="Proteomes" id="UP000287144">
    <property type="component" value="Unassembled WGS sequence"/>
</dbReference>
<dbReference type="Gene3D" id="3.30.60.90">
    <property type="match status" value="1"/>
</dbReference>
<dbReference type="PROSITE" id="PS50297">
    <property type="entry name" value="ANK_REP_REGION"/>
    <property type="match status" value="3"/>
</dbReference>
<comment type="caution">
    <text evidence="9">The sequence shown here is derived from an EMBL/GenBank/DDBJ whole genome shotgun (WGS) entry which is preliminary data.</text>
</comment>
<dbReference type="InterPro" id="IPR000433">
    <property type="entry name" value="Znf_ZZ"/>
</dbReference>
<feature type="repeat" description="ANK" evidence="6">
    <location>
        <begin position="1041"/>
        <end position="1062"/>
    </location>
</feature>
<dbReference type="SUPFAM" id="SSF57850">
    <property type="entry name" value="RING/U-box"/>
    <property type="match status" value="1"/>
</dbReference>
<organism evidence="9 10">
    <name type="scientific">Fusarium oligoseptatum</name>
    <dbReference type="NCBI Taxonomy" id="2604345"/>
    <lineage>
        <taxon>Eukaryota</taxon>
        <taxon>Fungi</taxon>
        <taxon>Dikarya</taxon>
        <taxon>Ascomycota</taxon>
        <taxon>Pezizomycotina</taxon>
        <taxon>Sordariomycetes</taxon>
        <taxon>Hypocreomycetidae</taxon>
        <taxon>Hypocreales</taxon>
        <taxon>Nectriaceae</taxon>
        <taxon>Fusarium</taxon>
        <taxon>Fusarium solani species complex</taxon>
    </lineage>
</organism>